<dbReference type="Gene3D" id="6.10.140.1320">
    <property type="match status" value="1"/>
</dbReference>
<evidence type="ECO:0000256" key="3">
    <source>
        <dbReference type="ARBA" id="ARBA00009366"/>
    </source>
</evidence>
<dbReference type="GeneID" id="87827284"/>
<evidence type="ECO:0000256" key="8">
    <source>
        <dbReference type="ARBA" id="ARBA00023136"/>
    </source>
</evidence>
<feature type="compositionally biased region" description="Gly residues" evidence="9">
    <location>
        <begin position="209"/>
        <end position="218"/>
    </location>
</feature>
<feature type="compositionally biased region" description="Low complexity" evidence="9">
    <location>
        <begin position="192"/>
        <end position="208"/>
    </location>
</feature>
<organism evidence="12 13">
    <name type="scientific">Parathielavia appendiculata</name>
    <dbReference type="NCBI Taxonomy" id="2587402"/>
    <lineage>
        <taxon>Eukaryota</taxon>
        <taxon>Fungi</taxon>
        <taxon>Dikarya</taxon>
        <taxon>Ascomycota</taxon>
        <taxon>Pezizomycotina</taxon>
        <taxon>Sordariomycetes</taxon>
        <taxon>Sordariomycetidae</taxon>
        <taxon>Sordariales</taxon>
        <taxon>Chaetomiaceae</taxon>
        <taxon>Parathielavia</taxon>
    </lineage>
</organism>
<feature type="transmembrane region" description="Helical" evidence="10">
    <location>
        <begin position="70"/>
        <end position="91"/>
    </location>
</feature>
<dbReference type="PANTHER" id="PTHR12297">
    <property type="entry name" value="HYPOXIA-INDUCBILE GENE 1 HIG1 -RELATED"/>
    <property type="match status" value="1"/>
</dbReference>
<keyword evidence="8 10" id="KW-0472">Membrane</keyword>
<evidence type="ECO:0000256" key="1">
    <source>
        <dbReference type="ARBA" id="ARBA00002584"/>
    </source>
</evidence>
<evidence type="ECO:0000256" key="2">
    <source>
        <dbReference type="ARBA" id="ARBA00004325"/>
    </source>
</evidence>
<proteinExistence type="inferred from homology"/>
<evidence type="ECO:0000256" key="4">
    <source>
        <dbReference type="ARBA" id="ARBA00011565"/>
    </source>
</evidence>
<feature type="compositionally biased region" description="Low complexity" evidence="9">
    <location>
        <begin position="145"/>
        <end position="158"/>
    </location>
</feature>
<evidence type="ECO:0000256" key="10">
    <source>
        <dbReference type="SAM" id="Phobius"/>
    </source>
</evidence>
<comment type="subunit">
    <text evidence="4">Associates with the respiratory chain complex III/complex IV supercomplex.</text>
</comment>
<dbReference type="RefSeq" id="XP_062648001.1">
    <property type="nucleotide sequence ID" value="XM_062790514.1"/>
</dbReference>
<evidence type="ECO:0000256" key="6">
    <source>
        <dbReference type="ARBA" id="ARBA00022989"/>
    </source>
</evidence>
<accession>A0AAN6U0L4</accession>
<dbReference type="GO" id="GO:0031966">
    <property type="term" value="C:mitochondrial membrane"/>
    <property type="evidence" value="ECO:0007669"/>
    <property type="project" value="UniProtKB-SubCell"/>
</dbReference>
<dbReference type="Pfam" id="PF04588">
    <property type="entry name" value="HIG_1_N"/>
    <property type="match status" value="1"/>
</dbReference>
<reference evidence="12" key="1">
    <citation type="journal article" date="2023" name="Mol. Phylogenet. Evol.">
        <title>Genome-scale phylogeny and comparative genomics of the fungal order Sordariales.</title>
        <authorList>
            <person name="Hensen N."/>
            <person name="Bonometti L."/>
            <person name="Westerberg I."/>
            <person name="Brannstrom I.O."/>
            <person name="Guillou S."/>
            <person name="Cros-Aarteil S."/>
            <person name="Calhoun S."/>
            <person name="Haridas S."/>
            <person name="Kuo A."/>
            <person name="Mondo S."/>
            <person name="Pangilinan J."/>
            <person name="Riley R."/>
            <person name="LaButti K."/>
            <person name="Andreopoulos B."/>
            <person name="Lipzen A."/>
            <person name="Chen C."/>
            <person name="Yan M."/>
            <person name="Daum C."/>
            <person name="Ng V."/>
            <person name="Clum A."/>
            <person name="Steindorff A."/>
            <person name="Ohm R.A."/>
            <person name="Martin F."/>
            <person name="Silar P."/>
            <person name="Natvig D.O."/>
            <person name="Lalanne C."/>
            <person name="Gautier V."/>
            <person name="Ament-Velasquez S.L."/>
            <person name="Kruys A."/>
            <person name="Hutchinson M.I."/>
            <person name="Powell A.J."/>
            <person name="Barry K."/>
            <person name="Miller A.N."/>
            <person name="Grigoriev I.V."/>
            <person name="Debuchy R."/>
            <person name="Gladieux P."/>
            <person name="Hiltunen Thoren M."/>
            <person name="Johannesson H."/>
        </authorList>
    </citation>
    <scope>NUCLEOTIDE SEQUENCE</scope>
    <source>
        <strain evidence="12">CBS 731.68</strain>
    </source>
</reference>
<comment type="subcellular location">
    <subcellularLocation>
        <location evidence="2">Mitochondrion membrane</location>
    </subcellularLocation>
</comment>
<evidence type="ECO:0000313" key="13">
    <source>
        <dbReference type="Proteomes" id="UP001302602"/>
    </source>
</evidence>
<comment type="similarity">
    <text evidence="3">Belongs to the RCF1 family.</text>
</comment>
<evidence type="ECO:0000256" key="7">
    <source>
        <dbReference type="ARBA" id="ARBA00023128"/>
    </source>
</evidence>
<feature type="transmembrane region" description="Helical" evidence="10">
    <location>
        <begin position="39"/>
        <end position="58"/>
    </location>
</feature>
<reference evidence="12" key="2">
    <citation type="submission" date="2023-05" db="EMBL/GenBank/DDBJ databases">
        <authorList>
            <consortium name="Lawrence Berkeley National Laboratory"/>
            <person name="Steindorff A."/>
            <person name="Hensen N."/>
            <person name="Bonometti L."/>
            <person name="Westerberg I."/>
            <person name="Brannstrom I.O."/>
            <person name="Guillou S."/>
            <person name="Cros-Aarteil S."/>
            <person name="Calhoun S."/>
            <person name="Haridas S."/>
            <person name="Kuo A."/>
            <person name="Mondo S."/>
            <person name="Pangilinan J."/>
            <person name="Riley R."/>
            <person name="Labutti K."/>
            <person name="Andreopoulos B."/>
            <person name="Lipzen A."/>
            <person name="Chen C."/>
            <person name="Yanf M."/>
            <person name="Daum C."/>
            <person name="Ng V."/>
            <person name="Clum A."/>
            <person name="Ohm R."/>
            <person name="Martin F."/>
            <person name="Silar P."/>
            <person name="Natvig D."/>
            <person name="Lalanne C."/>
            <person name="Gautier V."/>
            <person name="Ament-Velasquez S.L."/>
            <person name="Kruys A."/>
            <person name="Hutchinson M.I."/>
            <person name="Powell A.J."/>
            <person name="Barry K."/>
            <person name="Miller A.N."/>
            <person name="Grigoriev I.V."/>
            <person name="Debuchy R."/>
            <person name="Gladieux P."/>
            <person name="Thoren M.H."/>
            <person name="Johannesson H."/>
        </authorList>
    </citation>
    <scope>NUCLEOTIDE SEQUENCE</scope>
    <source>
        <strain evidence="12">CBS 731.68</strain>
    </source>
</reference>
<evidence type="ECO:0000259" key="11">
    <source>
        <dbReference type="PROSITE" id="PS51503"/>
    </source>
</evidence>
<keyword evidence="13" id="KW-1185">Reference proteome</keyword>
<feature type="compositionally biased region" description="Low complexity" evidence="9">
    <location>
        <begin position="166"/>
        <end position="185"/>
    </location>
</feature>
<keyword evidence="5 10" id="KW-0812">Transmembrane</keyword>
<evidence type="ECO:0000256" key="9">
    <source>
        <dbReference type="SAM" id="MobiDB-lite"/>
    </source>
</evidence>
<dbReference type="InterPro" id="IPR050355">
    <property type="entry name" value="RCF1"/>
</dbReference>
<dbReference type="EMBL" id="MU853227">
    <property type="protein sequence ID" value="KAK4124230.1"/>
    <property type="molecule type" value="Genomic_DNA"/>
</dbReference>
<feature type="compositionally biased region" description="Basic and acidic residues" evidence="9">
    <location>
        <begin position="126"/>
        <end position="136"/>
    </location>
</feature>
<dbReference type="AlphaFoldDB" id="A0AAN6U0L4"/>
<comment type="caution">
    <text evidence="12">The sequence shown here is derived from an EMBL/GenBank/DDBJ whole genome shotgun (WGS) entry which is preliminary data.</text>
</comment>
<gene>
    <name evidence="12" type="ORF">N657DRAFT_617227</name>
</gene>
<evidence type="ECO:0000313" key="12">
    <source>
        <dbReference type="EMBL" id="KAK4124230.1"/>
    </source>
</evidence>
<dbReference type="InterPro" id="IPR007667">
    <property type="entry name" value="Hypoxia_induced_domain"/>
</dbReference>
<keyword evidence="7" id="KW-0496">Mitochondrion</keyword>
<feature type="region of interest" description="Disordered" evidence="9">
    <location>
        <begin position="126"/>
        <end position="244"/>
    </location>
</feature>
<comment type="function">
    <text evidence="1">Cytochrome c oxidase subunit which plays a role in assembly of respiratory supercomplexes.</text>
</comment>
<dbReference type="GO" id="GO:0097250">
    <property type="term" value="P:mitochondrial respirasome assembly"/>
    <property type="evidence" value="ECO:0007669"/>
    <property type="project" value="TreeGrafter"/>
</dbReference>
<dbReference type="PANTHER" id="PTHR12297:SF3">
    <property type="entry name" value="HIG1 DOMAIN FAMILY MEMBER 1A"/>
    <property type="match status" value="1"/>
</dbReference>
<protein>
    <recommendedName>
        <fullName evidence="11">HIG1 domain-containing protein</fullName>
    </recommendedName>
</protein>
<name>A0AAN6U0L4_9PEZI</name>
<feature type="domain" description="HIG1" evidence="11">
    <location>
        <begin position="11"/>
        <end position="102"/>
    </location>
</feature>
<dbReference type="PROSITE" id="PS51503">
    <property type="entry name" value="HIG1"/>
    <property type="match status" value="1"/>
</dbReference>
<keyword evidence="6 10" id="KW-1133">Transmembrane helix</keyword>
<dbReference type="Proteomes" id="UP001302602">
    <property type="component" value="Unassembled WGS sequence"/>
</dbReference>
<evidence type="ECO:0000256" key="5">
    <source>
        <dbReference type="ARBA" id="ARBA00022692"/>
    </source>
</evidence>
<sequence length="244" mass="26441">MSDRPLSSRPLPSSFDNNDDFYNESGFQKVLRRLKEEPLIPIGCALTVTAFVNAYRAMRRGDHHKVQRMFRARVAAQGFTVLAMVAGGMYYAEDRNKQKELWKLKQQQEAEEKRQKWIRELEARDEEDRAVREMMEKRRKKAAERSSSSTGIATTESGTEGGGGVAAQAKAALKEVNAAAASGETAEGGGHAAEPAEQAAGSQVRSGSGVLGSLGGWFSGSSNAPADSAQDLKDQELESGSSQK</sequence>